<feature type="chain" id="PRO_5035764660" evidence="1">
    <location>
        <begin position="26"/>
        <end position="106"/>
    </location>
</feature>
<gene>
    <name evidence="2" type="ORF">P879_04472</name>
</gene>
<proteinExistence type="predicted"/>
<organism evidence="2 3">
    <name type="scientific">Paragonimus westermani</name>
    <dbReference type="NCBI Taxonomy" id="34504"/>
    <lineage>
        <taxon>Eukaryota</taxon>
        <taxon>Metazoa</taxon>
        <taxon>Spiralia</taxon>
        <taxon>Lophotrochozoa</taxon>
        <taxon>Platyhelminthes</taxon>
        <taxon>Trematoda</taxon>
        <taxon>Digenea</taxon>
        <taxon>Plagiorchiida</taxon>
        <taxon>Troglotremata</taxon>
        <taxon>Troglotrematidae</taxon>
        <taxon>Paragonimus</taxon>
    </lineage>
</organism>
<evidence type="ECO:0000313" key="2">
    <source>
        <dbReference type="EMBL" id="KAF8566315.1"/>
    </source>
</evidence>
<accession>A0A8T0DET4</accession>
<dbReference type="AlphaFoldDB" id="A0A8T0DET4"/>
<keyword evidence="3" id="KW-1185">Reference proteome</keyword>
<evidence type="ECO:0000313" key="3">
    <source>
        <dbReference type="Proteomes" id="UP000699462"/>
    </source>
</evidence>
<evidence type="ECO:0000256" key="1">
    <source>
        <dbReference type="SAM" id="SignalP"/>
    </source>
</evidence>
<sequence>MSLTSLSFTFIFSVAVFVLYAPVNSDACSELNHKTFLEDRAKIAECELDTHDGHFANQYRLGVELHFHESDIRQLWHKFLQSAFLKEINSPYDTCHYNGYFSNMAL</sequence>
<protein>
    <submittedName>
        <fullName evidence="2">Uncharacterized protein</fullName>
    </submittedName>
</protein>
<dbReference type="EMBL" id="JTDF01005303">
    <property type="protein sequence ID" value="KAF8566315.1"/>
    <property type="molecule type" value="Genomic_DNA"/>
</dbReference>
<feature type="signal peptide" evidence="1">
    <location>
        <begin position="1"/>
        <end position="25"/>
    </location>
</feature>
<dbReference type="OrthoDB" id="6240080at2759"/>
<keyword evidence="1" id="KW-0732">Signal</keyword>
<name>A0A8T0DET4_9TREM</name>
<dbReference type="Proteomes" id="UP000699462">
    <property type="component" value="Unassembled WGS sequence"/>
</dbReference>
<reference evidence="2 3" key="1">
    <citation type="submission" date="2019-07" db="EMBL/GenBank/DDBJ databases">
        <title>Annotation for the trematode Paragonimus westermani.</title>
        <authorList>
            <person name="Choi Y.-J."/>
        </authorList>
    </citation>
    <scope>NUCLEOTIDE SEQUENCE [LARGE SCALE GENOMIC DNA]</scope>
    <source>
        <strain evidence="2">180907_Pwestermani</strain>
    </source>
</reference>
<comment type="caution">
    <text evidence="2">The sequence shown here is derived from an EMBL/GenBank/DDBJ whole genome shotgun (WGS) entry which is preliminary data.</text>
</comment>